<protein>
    <recommendedName>
        <fullName evidence="3">F-box associated domain-containing protein</fullName>
    </recommendedName>
</protein>
<name>A0A5J9V8P3_9POAL</name>
<sequence length="317" mass="36712">MAKTSSARRTQSRRAAVPILPDDIVLWEILIRLPATALLRCRTVQSRTADAFDLRKSPAEHRPVLRFNDYYRGGNFEVCTSCDGLLLLYLSNGRFSICNPITRQWTELPTSLTCVKVVGMYMHSSSGEYRVLYWKGMDGRPYQGGSVVYYVLTIGSSAEAMCIERFNMVGLTYMGNRPSVLLRSCLHWGRWTVENQLIVFDTVAESFSHLDAMESVVDLWVLQDYELEVWLLKYRIELPQVQLRSIAKANHWHCYFHGLVVSDNGDVLVHFESNLHLFHYDCKGNLVHKFPLDRAISWPLGYWFKESLVRHTFFQRN</sequence>
<evidence type="ECO:0000313" key="2">
    <source>
        <dbReference type="Proteomes" id="UP000324897"/>
    </source>
</evidence>
<proteinExistence type="predicted"/>
<gene>
    <name evidence="1" type="ORF">EJB05_24360</name>
</gene>
<dbReference type="PANTHER" id="PTHR47993:SF395">
    <property type="entry name" value="JACALIN-RELATED LECTIN 37-RELATED"/>
    <property type="match status" value="1"/>
</dbReference>
<dbReference type="AlphaFoldDB" id="A0A5J9V8P3"/>
<feature type="non-terminal residue" evidence="1">
    <location>
        <position position="1"/>
    </location>
</feature>
<dbReference type="OrthoDB" id="605570at2759"/>
<comment type="caution">
    <text evidence="1">The sequence shown here is derived from an EMBL/GenBank/DDBJ whole genome shotgun (WGS) entry which is preliminary data.</text>
</comment>
<keyword evidence="2" id="KW-1185">Reference proteome</keyword>
<organism evidence="1 2">
    <name type="scientific">Eragrostis curvula</name>
    <name type="common">weeping love grass</name>
    <dbReference type="NCBI Taxonomy" id="38414"/>
    <lineage>
        <taxon>Eukaryota</taxon>
        <taxon>Viridiplantae</taxon>
        <taxon>Streptophyta</taxon>
        <taxon>Embryophyta</taxon>
        <taxon>Tracheophyta</taxon>
        <taxon>Spermatophyta</taxon>
        <taxon>Magnoliopsida</taxon>
        <taxon>Liliopsida</taxon>
        <taxon>Poales</taxon>
        <taxon>Poaceae</taxon>
        <taxon>PACMAD clade</taxon>
        <taxon>Chloridoideae</taxon>
        <taxon>Eragrostideae</taxon>
        <taxon>Eragrostidinae</taxon>
        <taxon>Eragrostis</taxon>
    </lineage>
</organism>
<accession>A0A5J9V8P3</accession>
<reference evidence="1 2" key="1">
    <citation type="journal article" date="2019" name="Sci. Rep.">
        <title>A high-quality genome of Eragrostis curvula grass provides insights into Poaceae evolution and supports new strategies to enhance forage quality.</title>
        <authorList>
            <person name="Carballo J."/>
            <person name="Santos B.A.C.M."/>
            <person name="Zappacosta D."/>
            <person name="Garbus I."/>
            <person name="Selva J.P."/>
            <person name="Gallo C.A."/>
            <person name="Diaz A."/>
            <person name="Albertini E."/>
            <person name="Caccamo M."/>
            <person name="Echenique V."/>
        </authorList>
    </citation>
    <scope>NUCLEOTIDE SEQUENCE [LARGE SCALE GENOMIC DNA]</scope>
    <source>
        <strain evidence="2">cv. Victoria</strain>
        <tissue evidence="1">Leaf</tissue>
    </source>
</reference>
<dbReference type="Gramene" id="TVU32622">
    <property type="protein sequence ID" value="TVU32622"/>
    <property type="gene ID" value="EJB05_24360"/>
</dbReference>
<evidence type="ECO:0000313" key="1">
    <source>
        <dbReference type="EMBL" id="TVU32622.1"/>
    </source>
</evidence>
<dbReference type="PANTHER" id="PTHR47993">
    <property type="entry name" value="OS09G0372900 PROTEIN-RELATED"/>
    <property type="match status" value="1"/>
</dbReference>
<dbReference type="Proteomes" id="UP000324897">
    <property type="component" value="Chromosome 1"/>
</dbReference>
<dbReference type="EMBL" id="RWGY01000011">
    <property type="protein sequence ID" value="TVU32622.1"/>
    <property type="molecule type" value="Genomic_DNA"/>
</dbReference>
<evidence type="ECO:0008006" key="3">
    <source>
        <dbReference type="Google" id="ProtNLM"/>
    </source>
</evidence>
<dbReference type="InterPro" id="IPR050233">
    <property type="entry name" value="A_thaliana_F-box"/>
</dbReference>